<dbReference type="Gene3D" id="3.10.200.10">
    <property type="entry name" value="Alpha carbonic anhydrase"/>
    <property type="match status" value="1"/>
</dbReference>
<gene>
    <name evidence="4" type="primary">LOC106474638</name>
</gene>
<reference evidence="4" key="1">
    <citation type="submission" date="2025-08" db="UniProtKB">
        <authorList>
            <consortium name="RefSeq"/>
        </authorList>
    </citation>
    <scope>IDENTIFICATION</scope>
    <source>
        <tissue evidence="4">Muscle</tissue>
    </source>
</reference>
<dbReference type="GeneID" id="106474638"/>
<name>A0ABM1TS00_LIMPO</name>
<protein>
    <submittedName>
        <fullName evidence="4">Carbonic anhydrase-like protein 2</fullName>
    </submittedName>
</protein>
<accession>A0ABM1TS00</accession>
<feature type="domain" description="Alpha-carbonic anhydrase" evidence="2">
    <location>
        <begin position="28"/>
        <end position="85"/>
    </location>
</feature>
<dbReference type="InterPro" id="IPR001148">
    <property type="entry name" value="CA_dom"/>
</dbReference>
<evidence type="ECO:0000313" key="4">
    <source>
        <dbReference type="RefSeq" id="XP_022258656.1"/>
    </source>
</evidence>
<dbReference type="InterPro" id="IPR036398">
    <property type="entry name" value="CA_dom_sf"/>
</dbReference>
<evidence type="ECO:0000313" key="3">
    <source>
        <dbReference type="Proteomes" id="UP000694941"/>
    </source>
</evidence>
<proteinExistence type="predicted"/>
<feature type="signal peptide" evidence="1">
    <location>
        <begin position="1"/>
        <end position="24"/>
    </location>
</feature>
<evidence type="ECO:0000259" key="2">
    <source>
        <dbReference type="PROSITE" id="PS51144"/>
    </source>
</evidence>
<dbReference type="PROSITE" id="PS51144">
    <property type="entry name" value="ALPHA_CA_2"/>
    <property type="match status" value="1"/>
</dbReference>
<feature type="chain" id="PRO_5045239217" evidence="1">
    <location>
        <begin position="25"/>
        <end position="85"/>
    </location>
</feature>
<evidence type="ECO:0000256" key="1">
    <source>
        <dbReference type="SAM" id="SignalP"/>
    </source>
</evidence>
<dbReference type="RefSeq" id="XP_022258656.1">
    <property type="nucleotide sequence ID" value="XM_022402948.1"/>
</dbReference>
<organism evidence="3 4">
    <name type="scientific">Limulus polyphemus</name>
    <name type="common">Atlantic horseshoe crab</name>
    <dbReference type="NCBI Taxonomy" id="6850"/>
    <lineage>
        <taxon>Eukaryota</taxon>
        <taxon>Metazoa</taxon>
        <taxon>Ecdysozoa</taxon>
        <taxon>Arthropoda</taxon>
        <taxon>Chelicerata</taxon>
        <taxon>Merostomata</taxon>
        <taxon>Xiphosura</taxon>
        <taxon>Limulidae</taxon>
        <taxon>Limulus</taxon>
    </lineage>
</organism>
<sequence length="85" mass="9878">MFSSSVVITLKRLLLALTFRVTFGSWEEWWTYEGISGPNYWGLLNPEWSLCNMGHRQSPVDIDPSILLFDPHLRPVDVEKNRVSK</sequence>
<dbReference type="Proteomes" id="UP000694941">
    <property type="component" value="Unplaced"/>
</dbReference>
<keyword evidence="3" id="KW-1185">Reference proteome</keyword>
<keyword evidence="1" id="KW-0732">Signal</keyword>
<dbReference type="SUPFAM" id="SSF51069">
    <property type="entry name" value="Carbonic anhydrase"/>
    <property type="match status" value="1"/>
</dbReference>